<protein>
    <submittedName>
        <fullName evidence="4">Uncharacterized protein LOC105115198 isoform X2</fullName>
    </submittedName>
</protein>
<organism evidence="3 4">
    <name type="scientific">Populus euphratica</name>
    <name type="common">Euphrates poplar</name>
    <dbReference type="NCBI Taxonomy" id="75702"/>
    <lineage>
        <taxon>Eukaryota</taxon>
        <taxon>Viridiplantae</taxon>
        <taxon>Streptophyta</taxon>
        <taxon>Embryophyta</taxon>
        <taxon>Tracheophyta</taxon>
        <taxon>Spermatophyta</taxon>
        <taxon>Magnoliopsida</taxon>
        <taxon>eudicotyledons</taxon>
        <taxon>Gunneridae</taxon>
        <taxon>Pentapetalae</taxon>
        <taxon>rosids</taxon>
        <taxon>fabids</taxon>
        <taxon>Malpighiales</taxon>
        <taxon>Salicaceae</taxon>
        <taxon>Saliceae</taxon>
        <taxon>Populus</taxon>
    </lineage>
</organism>
<gene>
    <name evidence="4" type="primary">LOC105115198</name>
</gene>
<name>A0AAJ6TFE0_POPEU</name>
<feature type="compositionally biased region" description="Basic and acidic residues" evidence="1">
    <location>
        <begin position="165"/>
        <end position="175"/>
    </location>
</feature>
<evidence type="ECO:0000313" key="3">
    <source>
        <dbReference type="Proteomes" id="UP000694918"/>
    </source>
</evidence>
<dbReference type="AlphaFoldDB" id="A0AAJ6TFE0"/>
<keyword evidence="3" id="KW-1185">Reference proteome</keyword>
<dbReference type="Pfam" id="PF14438">
    <property type="entry name" value="SM-ATX"/>
    <property type="match status" value="1"/>
</dbReference>
<dbReference type="RefSeq" id="XP_011010328.1">
    <property type="nucleotide sequence ID" value="XM_011012026.1"/>
</dbReference>
<feature type="region of interest" description="Disordered" evidence="1">
    <location>
        <begin position="134"/>
        <end position="182"/>
    </location>
</feature>
<dbReference type="GO" id="GO:0003729">
    <property type="term" value="F:mRNA binding"/>
    <property type="evidence" value="ECO:0007669"/>
    <property type="project" value="TreeGrafter"/>
</dbReference>
<accession>A0AAJ6TFE0</accession>
<feature type="domain" description="Ataxin 2 SM" evidence="2">
    <location>
        <begin position="16"/>
        <end position="95"/>
    </location>
</feature>
<dbReference type="GO" id="GO:0010494">
    <property type="term" value="C:cytoplasmic stress granule"/>
    <property type="evidence" value="ECO:0007669"/>
    <property type="project" value="TreeGrafter"/>
</dbReference>
<dbReference type="InterPro" id="IPR045117">
    <property type="entry name" value="ATXN2-like"/>
</dbReference>
<evidence type="ECO:0000259" key="2">
    <source>
        <dbReference type="Pfam" id="PF14438"/>
    </source>
</evidence>
<sequence>MGYKNSAEAETEACLNEALLFATMCIIGLPVDVHIRDGSVYFGTFHTVSFDKENGIVLKEARLTKKGKSSANVGNGSVIETLVILSVDIVQVVAKGVLFPADGVAANISGDNAEAAVTNASSSEIAVSEAKKSKMFTVDRKKSNQNRGSAKNKNGSSQGLMVTRAGKDHEGRKMPPNDIGNVMEFEHGKRDCVNISKREASSGESVNGRQTGEDWSQGEQDLYKHKFEFQREKSADEVHSPKAIRPHLSEAKPVAEGRVTVKLLPNDVSCNSPGKLMKPDNQYCRRPASVGTTSPIAVCASVSTSSNPTVDVPSESLCSSLANSTDAVSPRISESNRSSKAFKLNPGAKILSIFFQSYISYCSSSANSCKHGLHSKQLSSGTCCCCPARSWDPFCTSFICPCQVPPL</sequence>
<dbReference type="InterPro" id="IPR025852">
    <property type="entry name" value="SM_dom_ATX"/>
</dbReference>
<evidence type="ECO:0000256" key="1">
    <source>
        <dbReference type="SAM" id="MobiDB-lite"/>
    </source>
</evidence>
<dbReference type="PANTHER" id="PTHR12854:SF12">
    <property type="entry name" value="POLYADENYLATE-BINDING PROTEIN INTERACTING PROTEIN"/>
    <property type="match status" value="1"/>
</dbReference>
<dbReference type="Proteomes" id="UP000694918">
    <property type="component" value="Unplaced"/>
</dbReference>
<reference evidence="4" key="1">
    <citation type="submission" date="2025-08" db="UniProtKB">
        <authorList>
            <consortium name="RefSeq"/>
        </authorList>
    </citation>
    <scope>IDENTIFICATION</scope>
</reference>
<proteinExistence type="predicted"/>
<dbReference type="PANTHER" id="PTHR12854">
    <property type="entry name" value="ATAXIN 2-RELATED"/>
    <property type="match status" value="1"/>
</dbReference>
<evidence type="ECO:0000313" key="4">
    <source>
        <dbReference type="RefSeq" id="XP_011010328.1"/>
    </source>
</evidence>
<dbReference type="GO" id="GO:0034063">
    <property type="term" value="P:stress granule assembly"/>
    <property type="evidence" value="ECO:0007669"/>
    <property type="project" value="TreeGrafter"/>
</dbReference>
<dbReference type="GeneID" id="105115198"/>
<feature type="compositionally biased region" description="Polar residues" evidence="1">
    <location>
        <begin position="145"/>
        <end position="160"/>
    </location>
</feature>